<accession>A0ABU0B8R6</accession>
<sequence>MHDERLSRRHRIGMLTPSSNTVLEPYTARMLEPLFPEVTAHFARFRVTRIALDDSASNQFRQEPILAAAELLADARTDIIAWNGTSASWLGFDTDARLCAAIEARTGVKATSCILGLNRLLAEGGVKRLGLVTPYTADVGARIAANYATLGVEVVAGLHAGLSDNFSFADIADDHVGRMCAEVAAAKPDAIAIVCTNMRGARVGAEIERALGLPIIDSVAATLWGCLRALDLPTAPLAGFGSLFATPVFAGLSAPAPAATPPGSCRSAGGSCGSGAPDR</sequence>
<name>A0ABU0B8R6_9HYPH</name>
<evidence type="ECO:0000256" key="1">
    <source>
        <dbReference type="SAM" id="MobiDB-lite"/>
    </source>
</evidence>
<dbReference type="Pfam" id="PF17645">
    <property type="entry name" value="Amdase"/>
    <property type="match status" value="1"/>
</dbReference>
<dbReference type="PIRSF" id="PIRSF015736">
    <property type="entry name" value="MI"/>
    <property type="match status" value="1"/>
</dbReference>
<dbReference type="Proteomes" id="UP001224682">
    <property type="component" value="Unassembled WGS sequence"/>
</dbReference>
<protein>
    <submittedName>
        <fullName evidence="2">Maleate isomerase</fullName>
        <ecNumber evidence="2">5.2.1.1</ecNumber>
    </submittedName>
</protein>
<feature type="region of interest" description="Disordered" evidence="1">
    <location>
        <begin position="260"/>
        <end position="279"/>
    </location>
</feature>
<gene>
    <name evidence="2" type="ORF">J2S75_001228</name>
</gene>
<dbReference type="InterPro" id="IPR053714">
    <property type="entry name" value="Iso_Racemase_Enz_sf"/>
</dbReference>
<evidence type="ECO:0000313" key="3">
    <source>
        <dbReference type="Proteomes" id="UP001224682"/>
    </source>
</evidence>
<proteinExistence type="predicted"/>
<organism evidence="2 3">
    <name type="scientific">Ancylobacter polymorphus</name>
    <dbReference type="NCBI Taxonomy" id="223390"/>
    <lineage>
        <taxon>Bacteria</taxon>
        <taxon>Pseudomonadati</taxon>
        <taxon>Pseudomonadota</taxon>
        <taxon>Alphaproteobacteria</taxon>
        <taxon>Hyphomicrobiales</taxon>
        <taxon>Xanthobacteraceae</taxon>
        <taxon>Ancylobacter</taxon>
    </lineage>
</organism>
<dbReference type="Gene3D" id="3.40.50.12500">
    <property type="match status" value="1"/>
</dbReference>
<reference evidence="2 3" key="1">
    <citation type="submission" date="2023-07" db="EMBL/GenBank/DDBJ databases">
        <title>Genomic Encyclopedia of Type Strains, Phase IV (KMG-IV): sequencing the most valuable type-strain genomes for metagenomic binning, comparative biology and taxonomic classification.</title>
        <authorList>
            <person name="Goeker M."/>
        </authorList>
    </citation>
    <scope>NUCLEOTIDE SEQUENCE [LARGE SCALE GENOMIC DNA]</scope>
    <source>
        <strain evidence="2 3">DSM 2457</strain>
    </source>
</reference>
<dbReference type="PANTHER" id="PTHR40267:SF1">
    <property type="entry name" value="BLR3294 PROTEIN"/>
    <property type="match status" value="1"/>
</dbReference>
<keyword evidence="3" id="KW-1185">Reference proteome</keyword>
<dbReference type="PANTHER" id="PTHR40267">
    <property type="entry name" value="BLR3294 PROTEIN"/>
    <property type="match status" value="1"/>
</dbReference>
<dbReference type="InterPro" id="IPR026286">
    <property type="entry name" value="MaiA/AMDase"/>
</dbReference>
<dbReference type="GO" id="GO:0050076">
    <property type="term" value="F:maleate isomerase activity"/>
    <property type="evidence" value="ECO:0007669"/>
    <property type="project" value="UniProtKB-EC"/>
</dbReference>
<dbReference type="RefSeq" id="WP_307018925.1">
    <property type="nucleotide sequence ID" value="NZ_JAUSUI010000002.1"/>
</dbReference>
<dbReference type="EC" id="5.2.1.1" evidence="2"/>
<keyword evidence="2" id="KW-0413">Isomerase</keyword>
<dbReference type="EMBL" id="JAUSUI010000002">
    <property type="protein sequence ID" value="MDQ0302205.1"/>
    <property type="molecule type" value="Genomic_DNA"/>
</dbReference>
<evidence type="ECO:0000313" key="2">
    <source>
        <dbReference type="EMBL" id="MDQ0302205.1"/>
    </source>
</evidence>
<comment type="caution">
    <text evidence="2">The sequence shown here is derived from an EMBL/GenBank/DDBJ whole genome shotgun (WGS) entry which is preliminary data.</text>
</comment>